<dbReference type="Proteomes" id="UP000290407">
    <property type="component" value="Unassembled WGS sequence"/>
</dbReference>
<dbReference type="GO" id="GO:0019867">
    <property type="term" value="C:outer membrane"/>
    <property type="evidence" value="ECO:0007669"/>
    <property type="project" value="InterPro"/>
</dbReference>
<organism evidence="7 8">
    <name type="scientific">Spirosoma sordidisoli</name>
    <dbReference type="NCBI Taxonomy" id="2502893"/>
    <lineage>
        <taxon>Bacteria</taxon>
        <taxon>Pseudomonadati</taxon>
        <taxon>Bacteroidota</taxon>
        <taxon>Cytophagia</taxon>
        <taxon>Cytophagales</taxon>
        <taxon>Cytophagaceae</taxon>
        <taxon>Spirosoma</taxon>
    </lineage>
</organism>
<proteinExistence type="predicted"/>
<evidence type="ECO:0000256" key="3">
    <source>
        <dbReference type="ARBA" id="ARBA00022729"/>
    </source>
</evidence>
<dbReference type="InterPro" id="IPR000184">
    <property type="entry name" value="Bac_surfAg_D15"/>
</dbReference>
<evidence type="ECO:0000259" key="6">
    <source>
        <dbReference type="Pfam" id="PF01103"/>
    </source>
</evidence>
<accession>A0A4Q2UQ30</accession>
<dbReference type="RefSeq" id="WP_077920136.1">
    <property type="nucleotide sequence ID" value="NZ_SBLB01000001.1"/>
</dbReference>
<evidence type="ECO:0000256" key="5">
    <source>
        <dbReference type="ARBA" id="ARBA00023237"/>
    </source>
</evidence>
<sequence length="891" mass="101471">MKQRVDSEQRIHHIDRQKLAQGTALWRRYSVYLLYYSISIGLSGCLSSKQLRTGEYLLTAQTVRGSRTIPADELESLIPQKPNRRILGLPVTPPLWFYQLGQRRYNREAAVQAFQAKTNEFEQQSQQINSAGTESSAELRRLNRRYDRQLKRLRVRAEEGNWLMRNLGEPPSYFAEADAQTNTAKMQEYLKNKGFFNATAAYRLDTLRRRQIRVRYSVTENEPFYLRTITYEIADPRVDSLVRQSLSASPLQTGTRFDFDNLSAERVRIESQLRDQGYYAFSRQFVRATDVDTTRRFVRVPQEDSVQRAIDLYIQVLNPPGQSAHPVYRIGDVDVQISPNADSPGASTPGSVALDTVRRNGVLYLLNGRGISTRLLDSKIRMRPGALYSQTNYRETQRQLFLLNQFKFVNLNFTDTTNRRLRTLITASPLDKYEYTFEGGLFVLYQTQTTTPGPFANLTFRVRNLFGGLETFETSFRYGLEAQTGFSNAATGSTRDVYRAQELGVTTSLTFPQILFPGRLRFGFSAYNPRTQVSLGFTNTIRPDFRRSLLRATMAYNWQTSPAKQFSFLIADVNLINAGIGTEADISRQFQAQLDTNAFQGGTLYLSFRRSFASGISFAYTYNTNVVGQNRRANFLRTVVESGGTTLNLFKPEQLERFFSPTDSTGLQYYKYLRFNVDYRYYIPLRPRTTLAFRINTGLVLGYGPGRTAPYEKLFFAGGSNSVRAWLPRRLGPGSEYPLFSAANSLNPDPSREGQFLYTFEKPGDFLLEGSAELRGRLFKLLADIDGAIFIDAGNVWRLPGITSGTERGEFRLNSFIPQIAVGTGVGLRLDFSFFIIRLDGGIKVWDPARQYIDTDGQPVDDRFILPRFSLRKLSKGPNPLVINFGIGYPF</sequence>
<keyword evidence="4" id="KW-0472">Membrane</keyword>
<keyword evidence="8" id="KW-1185">Reference proteome</keyword>
<dbReference type="EMBL" id="SBLB01000001">
    <property type="protein sequence ID" value="RYC71052.1"/>
    <property type="molecule type" value="Genomic_DNA"/>
</dbReference>
<keyword evidence="3" id="KW-0732">Signal</keyword>
<gene>
    <name evidence="7" type="ORF">EQG79_02580</name>
</gene>
<evidence type="ECO:0000313" key="7">
    <source>
        <dbReference type="EMBL" id="RYC71052.1"/>
    </source>
</evidence>
<dbReference type="AlphaFoldDB" id="A0A4Q2UQ30"/>
<feature type="domain" description="Bacterial surface antigen (D15)" evidence="6">
    <location>
        <begin position="495"/>
        <end position="851"/>
    </location>
</feature>
<reference evidence="7 8" key="1">
    <citation type="submission" date="2019-01" db="EMBL/GenBank/DDBJ databases">
        <title>Spirosoma flava sp. nov., a propanil-degrading bacterium isolated from herbicide-contaminated soil.</title>
        <authorList>
            <person name="Zhang L."/>
            <person name="Jiang J.-D."/>
        </authorList>
    </citation>
    <scope>NUCLEOTIDE SEQUENCE [LARGE SCALE GENOMIC DNA]</scope>
    <source>
        <strain evidence="7 8">TY50</strain>
    </source>
</reference>
<dbReference type="PANTHER" id="PTHR12815:SF47">
    <property type="entry name" value="TRANSLOCATION AND ASSEMBLY MODULE SUBUNIT TAMA"/>
    <property type="match status" value="1"/>
</dbReference>
<dbReference type="Gene3D" id="2.40.160.50">
    <property type="entry name" value="membrane protein fhac: a member of the omp85/tpsb transporter family"/>
    <property type="match status" value="1"/>
</dbReference>
<evidence type="ECO:0000313" key="8">
    <source>
        <dbReference type="Proteomes" id="UP000290407"/>
    </source>
</evidence>
<dbReference type="InterPro" id="IPR039910">
    <property type="entry name" value="D15-like"/>
</dbReference>
<protein>
    <submittedName>
        <fullName evidence="7">Outer membrane protein assembly factor</fullName>
    </submittedName>
</protein>
<comment type="caution">
    <text evidence="7">The sequence shown here is derived from an EMBL/GenBank/DDBJ whole genome shotgun (WGS) entry which is preliminary data.</text>
</comment>
<comment type="subcellular location">
    <subcellularLocation>
        <location evidence="1">Membrane</location>
    </subcellularLocation>
</comment>
<keyword evidence="2" id="KW-0812">Transmembrane</keyword>
<name>A0A4Q2UQ30_9BACT</name>
<evidence type="ECO:0000256" key="2">
    <source>
        <dbReference type="ARBA" id="ARBA00022692"/>
    </source>
</evidence>
<evidence type="ECO:0000256" key="4">
    <source>
        <dbReference type="ARBA" id="ARBA00023136"/>
    </source>
</evidence>
<evidence type="ECO:0000256" key="1">
    <source>
        <dbReference type="ARBA" id="ARBA00004370"/>
    </source>
</evidence>
<keyword evidence="5" id="KW-0998">Cell outer membrane</keyword>
<dbReference type="Pfam" id="PF01103">
    <property type="entry name" value="Omp85"/>
    <property type="match status" value="1"/>
</dbReference>
<dbReference type="PANTHER" id="PTHR12815">
    <property type="entry name" value="SORTING AND ASSEMBLY MACHINERY SAMM50 PROTEIN FAMILY MEMBER"/>
    <property type="match status" value="1"/>
</dbReference>